<feature type="region of interest" description="Disordered" evidence="1">
    <location>
        <begin position="37"/>
        <end position="64"/>
    </location>
</feature>
<protein>
    <recommendedName>
        <fullName evidence="2">Inositol 1,4,5-trisphosphate/ryanodine receptor domain-containing protein</fullName>
    </recommendedName>
</protein>
<dbReference type="PANTHER" id="PTHR13715">
    <property type="entry name" value="RYANODINE RECEPTOR AND IP3 RECEPTOR"/>
    <property type="match status" value="1"/>
</dbReference>
<dbReference type="CDD" id="cd23280">
    <property type="entry name" value="beta-trefoil_MIR_itr-1-like"/>
    <property type="match status" value="1"/>
</dbReference>
<reference evidence="3" key="1">
    <citation type="submission" date="2022-11" db="EMBL/GenBank/DDBJ databases">
        <title>Centuries of genome instability and evolution in soft-shell clam transmissible cancer (bioRxiv).</title>
        <authorList>
            <person name="Hart S.F.M."/>
            <person name="Yonemitsu M.A."/>
            <person name="Giersch R.M."/>
            <person name="Beal B.F."/>
            <person name="Arriagada G."/>
            <person name="Davis B.W."/>
            <person name="Ostrander E.A."/>
            <person name="Goff S.P."/>
            <person name="Metzger M.J."/>
        </authorList>
    </citation>
    <scope>NUCLEOTIDE SEQUENCE</scope>
    <source>
        <strain evidence="3">MELC-2E11</strain>
        <tissue evidence="3">Siphon/mantle</tissue>
    </source>
</reference>
<dbReference type="InterPro" id="IPR036300">
    <property type="entry name" value="MIR_dom_sf"/>
</dbReference>
<sequence length="354" mass="39820">MADDTLCIGDSVCLYSAESYGFVFSTQTSSVHNEVAVGHKQNKSKPDIRDQNANAETEDNELEQKRQQGKKLLYGQIIQLKHKFTDKFIHVSTTVTSYTESNNMAVQVDDQIVFESVKSPGQYLHVSKSLLGGQSVYQKGFELNLSVQQSGFTVGDMVAFYHKEMEAYLVAEGLFDDVLTEDAHLRMRPVDQSNPKTLFPSSSAVTKYLCVQQGGKVTLTSDHMDPNTESDDIPEDSYCRIEHVVSGHWMHALTEDYKKAQEGSQTDSKSMGSLKWSNSQLRKIGVVEEKQYDDAFTLQAVEQPLEKIFNFMAGMGLEEIAEFMVVNGEPIKQRQKLMRNLRIVELLVSLLKST</sequence>
<gene>
    <name evidence="3" type="ORF">MAR_013417</name>
</gene>
<name>A0ABY7G3J3_MYAAR</name>
<keyword evidence="4" id="KW-1185">Reference proteome</keyword>
<dbReference type="Proteomes" id="UP001164746">
    <property type="component" value="Chromosome 15"/>
</dbReference>
<dbReference type="InterPro" id="IPR014821">
    <property type="entry name" value="Ins145_P3_rcpt"/>
</dbReference>
<dbReference type="InterPro" id="IPR035910">
    <property type="entry name" value="RyR/IP3R_RIH_dom_sf"/>
</dbReference>
<accession>A0ABY7G3J3</accession>
<proteinExistence type="predicted"/>
<evidence type="ECO:0000259" key="2">
    <source>
        <dbReference type="Pfam" id="PF08709"/>
    </source>
</evidence>
<dbReference type="Gene3D" id="2.80.10.50">
    <property type="match status" value="3"/>
</dbReference>
<dbReference type="SUPFAM" id="SSF82109">
    <property type="entry name" value="MIR domain"/>
    <property type="match status" value="2"/>
</dbReference>
<dbReference type="Pfam" id="PF08709">
    <property type="entry name" value="Ins145_P3_rec"/>
    <property type="match status" value="1"/>
</dbReference>
<dbReference type="InterPro" id="IPR015925">
    <property type="entry name" value="Ryanodine_IP3_receptor"/>
</dbReference>
<evidence type="ECO:0000313" key="3">
    <source>
        <dbReference type="EMBL" id="WAR27713.1"/>
    </source>
</evidence>
<dbReference type="PANTHER" id="PTHR13715:SF99">
    <property type="entry name" value="INOSITOL 1,4,5-TRISPHOSPHATE RECEPTOR-LIKE PROTEIN A"/>
    <property type="match status" value="1"/>
</dbReference>
<evidence type="ECO:0000313" key="4">
    <source>
        <dbReference type="Proteomes" id="UP001164746"/>
    </source>
</evidence>
<dbReference type="SUPFAM" id="SSF100909">
    <property type="entry name" value="IP3 receptor type 1 binding core, domain 2"/>
    <property type="match status" value="1"/>
</dbReference>
<feature type="domain" description="Inositol 1,4,5-trisphosphate/ryanodine receptor" evidence="2">
    <location>
        <begin position="40"/>
        <end position="111"/>
    </location>
</feature>
<organism evidence="3 4">
    <name type="scientific">Mya arenaria</name>
    <name type="common">Soft-shell clam</name>
    <dbReference type="NCBI Taxonomy" id="6604"/>
    <lineage>
        <taxon>Eukaryota</taxon>
        <taxon>Metazoa</taxon>
        <taxon>Spiralia</taxon>
        <taxon>Lophotrochozoa</taxon>
        <taxon>Mollusca</taxon>
        <taxon>Bivalvia</taxon>
        <taxon>Autobranchia</taxon>
        <taxon>Heteroconchia</taxon>
        <taxon>Euheterodonta</taxon>
        <taxon>Imparidentia</taxon>
        <taxon>Neoheterodontei</taxon>
        <taxon>Myida</taxon>
        <taxon>Myoidea</taxon>
        <taxon>Myidae</taxon>
        <taxon>Mya</taxon>
    </lineage>
</organism>
<dbReference type="EMBL" id="CP111026">
    <property type="protein sequence ID" value="WAR27713.1"/>
    <property type="molecule type" value="Genomic_DNA"/>
</dbReference>
<evidence type="ECO:0000256" key="1">
    <source>
        <dbReference type="SAM" id="MobiDB-lite"/>
    </source>
</evidence>